<dbReference type="Proteomes" id="UP001597568">
    <property type="component" value="Unassembled WGS sequence"/>
</dbReference>
<gene>
    <name evidence="1" type="ORF">ACFSY7_02950</name>
</gene>
<accession>A0ABW5XWW6</accession>
<evidence type="ECO:0000313" key="1">
    <source>
        <dbReference type="EMBL" id="MFD2867460.1"/>
    </source>
</evidence>
<sequence length="58" mass="6810">MAKVYYELIKVDMWEITRVPNTWKDQTIALFATDVANGKLKEEKFEQYTGINYAEYAA</sequence>
<dbReference type="NCBIfam" id="NF040910">
    <property type="entry name" value="CD1375_fam"/>
    <property type="match status" value="1"/>
</dbReference>
<keyword evidence="2" id="KW-1185">Reference proteome</keyword>
<reference evidence="2" key="1">
    <citation type="journal article" date="2019" name="Int. J. Syst. Evol. Microbiol.">
        <title>The Global Catalogue of Microorganisms (GCM) 10K type strain sequencing project: providing services to taxonomists for standard genome sequencing and annotation.</title>
        <authorList>
            <consortium name="The Broad Institute Genomics Platform"/>
            <consortium name="The Broad Institute Genome Sequencing Center for Infectious Disease"/>
            <person name="Wu L."/>
            <person name="Ma J."/>
        </authorList>
    </citation>
    <scope>NUCLEOTIDE SEQUENCE [LARGE SCALE GENOMIC DNA]</scope>
    <source>
        <strain evidence="2">KCTC 33522</strain>
    </source>
</reference>
<proteinExistence type="predicted"/>
<organism evidence="1 2">
    <name type="scientific">Kurthia populi</name>
    <dbReference type="NCBI Taxonomy" id="1562132"/>
    <lineage>
        <taxon>Bacteria</taxon>
        <taxon>Bacillati</taxon>
        <taxon>Bacillota</taxon>
        <taxon>Bacilli</taxon>
        <taxon>Bacillales</taxon>
        <taxon>Caryophanaceae</taxon>
        <taxon>Kurthia</taxon>
    </lineage>
</organism>
<name>A0ABW5XWW6_9BACL</name>
<protein>
    <submittedName>
        <fullName evidence="1">CD1375 family protein</fullName>
    </submittedName>
</protein>
<evidence type="ECO:0000313" key="2">
    <source>
        <dbReference type="Proteomes" id="UP001597568"/>
    </source>
</evidence>
<dbReference type="RefSeq" id="WP_380146750.1">
    <property type="nucleotide sequence ID" value="NZ_JBHUOR010000018.1"/>
</dbReference>
<dbReference type="EMBL" id="JBHUOR010000018">
    <property type="protein sequence ID" value="MFD2867460.1"/>
    <property type="molecule type" value="Genomic_DNA"/>
</dbReference>
<comment type="caution">
    <text evidence="1">The sequence shown here is derived from an EMBL/GenBank/DDBJ whole genome shotgun (WGS) entry which is preliminary data.</text>
</comment>
<dbReference type="InterPro" id="IPR047907">
    <property type="entry name" value="CD1375-like"/>
</dbReference>